<proteinExistence type="predicted"/>
<sequence>MIKYEIKNDTTLEIQGNQIKFDYDINNIIENKNVLIVHLFVKKGKPPLNNIYAISDKGDIIWNIRDFVQEDYCYTGISVDDNGNLIANTFIGIAQIIDVKNKKLVGRKVTK</sequence>
<evidence type="ECO:0000313" key="2">
    <source>
        <dbReference type="Proteomes" id="UP000662904"/>
    </source>
</evidence>
<dbReference type="KEGG" id="kme:H0A61_01660"/>
<dbReference type="RefSeq" id="WP_206706659.1">
    <property type="nucleotide sequence ID" value="NZ_CP059066.1"/>
</dbReference>
<protein>
    <submittedName>
        <fullName evidence="1">Uncharacterized protein</fullName>
    </submittedName>
</protein>
<keyword evidence="2" id="KW-1185">Reference proteome</keyword>
<accession>A0A8A0RP75</accession>
<dbReference type="EMBL" id="CP059066">
    <property type="protein sequence ID" value="QSQ09299.1"/>
    <property type="molecule type" value="Genomic_DNA"/>
</dbReference>
<name>A0A8A0RP75_9FIRM</name>
<gene>
    <name evidence="1" type="ORF">H0A61_01660</name>
</gene>
<dbReference type="AlphaFoldDB" id="A0A8A0RP75"/>
<reference evidence="1" key="1">
    <citation type="submission" date="2020-07" db="EMBL/GenBank/DDBJ databases">
        <title>Koleobacter methoxysyntrophicus gen. nov., sp. nov., a novel anaerobic bacterium isolated from deep subsurface oil field and proposal of Koleobacterales ord. nov. in the phylum Firmicutes.</title>
        <authorList>
            <person name="Sakamoto S."/>
            <person name="Tamaki H."/>
        </authorList>
    </citation>
    <scope>NUCLEOTIDE SEQUENCE</scope>
    <source>
        <strain evidence="1">NRmbB1</strain>
    </source>
</reference>
<evidence type="ECO:0000313" key="1">
    <source>
        <dbReference type="EMBL" id="QSQ09299.1"/>
    </source>
</evidence>
<organism evidence="1 2">
    <name type="scientific">Koleobacter methoxysyntrophicus</name>
    <dbReference type="NCBI Taxonomy" id="2751313"/>
    <lineage>
        <taxon>Bacteria</taxon>
        <taxon>Bacillati</taxon>
        <taxon>Bacillota</taxon>
        <taxon>Clostridia</taxon>
        <taxon>Koleobacterales</taxon>
        <taxon>Koleobacteraceae</taxon>
        <taxon>Koleobacter</taxon>
    </lineage>
</organism>
<dbReference type="Pfam" id="PF25857">
    <property type="entry name" value="DUF7957"/>
    <property type="match status" value="1"/>
</dbReference>
<dbReference type="Proteomes" id="UP000662904">
    <property type="component" value="Chromosome"/>
</dbReference>
<dbReference type="InterPro" id="IPR058263">
    <property type="entry name" value="DUF7957"/>
</dbReference>